<evidence type="ECO:0000256" key="2">
    <source>
        <dbReference type="ARBA" id="ARBA00022723"/>
    </source>
</evidence>
<reference evidence="15" key="1">
    <citation type="submission" date="2014-04" db="EMBL/GenBank/DDBJ databases">
        <title>Evolutionary Origins and Diversification of the Mycorrhizal Mutualists.</title>
        <authorList>
            <consortium name="DOE Joint Genome Institute"/>
            <consortium name="Mycorrhizal Genomics Consortium"/>
            <person name="Kohler A."/>
            <person name="Kuo A."/>
            <person name="Nagy L.G."/>
            <person name="Floudas D."/>
            <person name="Copeland A."/>
            <person name="Barry K.W."/>
            <person name="Cichocki N."/>
            <person name="Veneault-Fourrey C."/>
            <person name="LaButti K."/>
            <person name="Lindquist E.A."/>
            <person name="Lipzen A."/>
            <person name="Lundell T."/>
            <person name="Morin E."/>
            <person name="Murat C."/>
            <person name="Riley R."/>
            <person name="Ohm R."/>
            <person name="Sun H."/>
            <person name="Tunlid A."/>
            <person name="Henrissat B."/>
            <person name="Grigoriev I.V."/>
            <person name="Hibbett D.S."/>
            <person name="Martin F."/>
        </authorList>
    </citation>
    <scope>NUCLEOTIDE SEQUENCE [LARGE SCALE GENOMIC DNA]</scope>
    <source>
        <strain evidence="15">FD-334 SS-4</strain>
    </source>
</reference>
<feature type="region of interest" description="Disordered" evidence="9">
    <location>
        <begin position="279"/>
        <end position="388"/>
    </location>
</feature>
<dbReference type="OMA" id="DQQPNLW"/>
<dbReference type="InterPro" id="IPR002867">
    <property type="entry name" value="IBR_dom"/>
</dbReference>
<dbReference type="OrthoDB" id="2129491at2759"/>
<feature type="domain" description="RING-type" evidence="13">
    <location>
        <begin position="1361"/>
        <end position="1501"/>
    </location>
</feature>
<feature type="domain" description="C3H1-type" evidence="12">
    <location>
        <begin position="143"/>
        <end position="170"/>
    </location>
</feature>
<dbReference type="Pfam" id="PF14608">
    <property type="entry name" value="zf-CCCH_2"/>
    <property type="match status" value="5"/>
</dbReference>
<organism evidence="14 15">
    <name type="scientific">Hypholoma sublateritium (strain FD-334 SS-4)</name>
    <dbReference type="NCBI Taxonomy" id="945553"/>
    <lineage>
        <taxon>Eukaryota</taxon>
        <taxon>Fungi</taxon>
        <taxon>Dikarya</taxon>
        <taxon>Basidiomycota</taxon>
        <taxon>Agaricomycotina</taxon>
        <taxon>Agaricomycetes</taxon>
        <taxon>Agaricomycetidae</taxon>
        <taxon>Agaricales</taxon>
        <taxon>Agaricineae</taxon>
        <taxon>Strophariaceae</taxon>
        <taxon>Hypholoma</taxon>
    </lineage>
</organism>
<feature type="domain" description="C3H1-type" evidence="12">
    <location>
        <begin position="520"/>
        <end position="547"/>
    </location>
</feature>
<evidence type="ECO:0000256" key="7">
    <source>
        <dbReference type="PROSITE-ProRule" id="PRU00176"/>
    </source>
</evidence>
<dbReference type="PANTHER" id="PTHR12547:SF18">
    <property type="entry name" value="PROTEIN TIS11"/>
    <property type="match status" value="1"/>
</dbReference>
<dbReference type="GO" id="GO:0008270">
    <property type="term" value="F:zinc ion binding"/>
    <property type="evidence" value="ECO:0007669"/>
    <property type="project" value="UniProtKB-KW"/>
</dbReference>
<evidence type="ECO:0000259" key="13">
    <source>
        <dbReference type="PROSITE" id="PS51873"/>
    </source>
</evidence>
<dbReference type="GO" id="GO:0051537">
    <property type="term" value="F:2 iron, 2 sulfur cluster binding"/>
    <property type="evidence" value="ECO:0007669"/>
    <property type="project" value="InterPro"/>
</dbReference>
<feature type="zinc finger region" description="C3H1-type" evidence="8">
    <location>
        <begin position="423"/>
        <end position="450"/>
    </location>
</feature>
<feature type="zinc finger region" description="C3H1-type" evidence="8">
    <location>
        <begin position="520"/>
        <end position="547"/>
    </location>
</feature>
<dbReference type="GO" id="GO:0016740">
    <property type="term" value="F:transferase activity"/>
    <property type="evidence" value="ECO:0007669"/>
    <property type="project" value="UniProtKB-KW"/>
</dbReference>
<feature type="domain" description="C3H1-type" evidence="12">
    <location>
        <begin position="38"/>
        <end position="65"/>
    </location>
</feature>
<evidence type="ECO:0000259" key="12">
    <source>
        <dbReference type="PROSITE" id="PS50103"/>
    </source>
</evidence>
<feature type="zinc finger region" description="C3H1-type" evidence="8">
    <location>
        <begin position="143"/>
        <end position="170"/>
    </location>
</feature>
<dbReference type="PROSITE" id="PS50089">
    <property type="entry name" value="ZF_RING_2"/>
    <property type="match status" value="1"/>
</dbReference>
<feature type="compositionally biased region" description="Basic and acidic residues" evidence="9">
    <location>
        <begin position="13"/>
        <end position="23"/>
    </location>
</feature>
<evidence type="ECO:0000256" key="6">
    <source>
        <dbReference type="ARBA" id="ARBA00022833"/>
    </source>
</evidence>
<dbReference type="SUPFAM" id="SSF90229">
    <property type="entry name" value="CCCH zinc finger"/>
    <property type="match status" value="2"/>
</dbReference>
<evidence type="ECO:0000256" key="4">
    <source>
        <dbReference type="ARBA" id="ARBA00022771"/>
    </source>
</evidence>
<dbReference type="InterPro" id="IPR001841">
    <property type="entry name" value="Znf_RING"/>
</dbReference>
<feature type="region of interest" description="Disordered" evidence="9">
    <location>
        <begin position="603"/>
        <end position="708"/>
    </location>
</feature>
<keyword evidence="6 8" id="KW-0862">Zinc</keyword>
<dbReference type="SUPFAM" id="SSF57850">
    <property type="entry name" value="RING/U-box"/>
    <property type="match status" value="2"/>
</dbReference>
<evidence type="ECO:0000259" key="10">
    <source>
        <dbReference type="PROSITE" id="PS50089"/>
    </source>
</evidence>
<keyword evidence="1" id="KW-0808">Transferase</keyword>
<feature type="compositionally biased region" description="Basic and acidic residues" evidence="9">
    <location>
        <begin position="725"/>
        <end position="766"/>
    </location>
</feature>
<feature type="compositionally biased region" description="Low complexity" evidence="9">
    <location>
        <begin position="680"/>
        <end position="693"/>
    </location>
</feature>
<dbReference type="InterPro" id="IPR000504">
    <property type="entry name" value="RRM_dom"/>
</dbReference>
<dbReference type="Proteomes" id="UP000054270">
    <property type="component" value="Unassembled WGS sequence"/>
</dbReference>
<evidence type="ECO:0000256" key="8">
    <source>
        <dbReference type="PROSITE-ProRule" id="PRU00723"/>
    </source>
</evidence>
<dbReference type="CDD" id="cd20335">
    <property type="entry name" value="BRcat_RBR"/>
    <property type="match status" value="1"/>
</dbReference>
<feature type="region of interest" description="Disordered" evidence="9">
    <location>
        <begin position="13"/>
        <end position="35"/>
    </location>
</feature>
<dbReference type="InterPro" id="IPR000571">
    <property type="entry name" value="Znf_CCCH"/>
</dbReference>
<dbReference type="GO" id="GO:0003729">
    <property type="term" value="F:mRNA binding"/>
    <property type="evidence" value="ECO:0007669"/>
    <property type="project" value="InterPro"/>
</dbReference>
<keyword evidence="7" id="KW-0694">RNA-binding</keyword>
<feature type="compositionally biased region" description="Acidic residues" evidence="9">
    <location>
        <begin position="314"/>
        <end position="323"/>
    </location>
</feature>
<keyword evidence="5" id="KW-0833">Ubl conjugation pathway</keyword>
<dbReference type="InterPro" id="IPR044066">
    <property type="entry name" value="TRIAD_supradom"/>
</dbReference>
<evidence type="ECO:0000256" key="5">
    <source>
        <dbReference type="ARBA" id="ARBA00022786"/>
    </source>
</evidence>
<feature type="zinc finger region" description="C3H1-type" evidence="8">
    <location>
        <begin position="713"/>
        <end position="735"/>
    </location>
</feature>
<dbReference type="PROSITE" id="PS50102">
    <property type="entry name" value="RRM"/>
    <property type="match status" value="1"/>
</dbReference>
<dbReference type="STRING" id="945553.A0A0D2NXX3"/>
<dbReference type="PROSITE" id="PS00518">
    <property type="entry name" value="ZF_RING_1"/>
    <property type="match status" value="1"/>
</dbReference>
<feature type="compositionally biased region" description="Low complexity" evidence="9">
    <location>
        <begin position="233"/>
        <end position="250"/>
    </location>
</feature>
<feature type="region of interest" description="Disordered" evidence="9">
    <location>
        <begin position="191"/>
        <end position="217"/>
    </location>
</feature>
<feature type="compositionally biased region" description="Basic and acidic residues" evidence="9">
    <location>
        <begin position="83"/>
        <end position="97"/>
    </location>
</feature>
<dbReference type="InterPro" id="IPR045877">
    <property type="entry name" value="ZFP36-like"/>
</dbReference>
<feature type="compositionally biased region" description="Basic and acidic residues" evidence="9">
    <location>
        <begin position="556"/>
        <end position="586"/>
    </location>
</feature>
<sequence>MADRQSCKFCERSSCRNGSECKPKSQPFFKPGPALLPRSSSQVCAHYKMGTCAYGDKCAKQHPNEPQGKGAPPPVSASSSASESKKPHGAGARDTRRPARGARMKRSTVVKERDDAGGAKIAVADAGQEAEPVDDAPEVAARTPSKSICFFFLTGTCQSGDACVFAHEIPMGGDGGDDAVAGTVAHLFQSDDRPHARATDDNVYADPPASSASEVENPAVTHAPKARNGWDHAAAAADSEASDSSSSFSAQLAPLDRGADITAAGGPVADNQHIASLSEGASSTEGNMPEDEWRNDNDEDDMYAPDHHPKENEEQADDADDSADNPGDRTITFNHDQHPVSSYGNTSSDNEGGRRRSWYGDGWDQTKPASTRSSSPSSPPPPAPPMITQTYAQRIPQPMPQAAPILVMGIQPHWSQYADPLGDPQTPFCKAFAQGVCTAGAACRFRHVLTPAEYTHLFHDQQPNLWTLPTAPIAIPAAAAQLSVAPYSSPPTTNQVESPVNDVSPPVPASSALLQPPTLSGKKKPCDFYPLGKCRNGEACPYAHTQHPAPAVQQGYDHDAYHRPPPDRYDSDRGHSSGSQRPRDQFDAPCKFYTNYGNCNRGPTCKYRHGDETHADRDRDRGGYRERRRERRPADDAPPPEESSKPDAEAEDNNGWDVSNDSWANDPWGPQTTDASDWLTPDAPAANANTAADEWPPTDDNSPSAPWVVAPVPCRFFARGNCRKGEKCPDRHDEQVAPSRAEQRSRAVSEERRVGPEALPGEKVEEAGDTYNDGWSPSEKADETAAADDLRSKQQCLSFSSQGYCANMEDCPFMHGDVPENGDADQAAPAKKANWTVEDEEAEANRENDNAEAAASSGDHVDAEPEEEPIVFEHREVNRFMMQADVFFGEDLMPEKVAMLGDSRRLILSNLPLDVTPADIVGLTAQYGRTYDVVMLEETINSAVVQVDFEDSAEAYQAFRNLAGHEFRAMPISTKMLSRVMPIIRSVGQKLYAKVSWPRPTRSAWIHYPAISKAKQQVADLNGVILRGRAIKATFIAPKKAQKPPFAIHLENLDPETTRAETEEIAKDFTLVTMDPPLYEKDATDSIRFEFSGFGEMDQFDAIPVTTEAIATAFVAFKTEAAAAAAVGQLKARPLPYLGNKLLAMQGVNYARYCISRPLFETIHGELEALQEQYEKSDDCSIHHSAHPNGRSIWVRISAPFDKQHHTHFADANKNLGRLIQGSVLMSDNIPVWDDYFEISSAPKALEQIQKQTNTLIDCDHRAKRVIVYGSKTGQSQAQTLTLKLLSKVHAQRHETNLPRPKLKTLIDGGLKTLQDTIGANKVSLDVISSTLVIRGTDEDVQKAETTISLLDAGAEQDPNSRTTCQICHCEAANPVLLSCRHAYCTSCLQYMLRQKGAAPFRCISESTSSDGEITPCCAYVPFIVVEGNLPAETDQLLQESLLSYIRSQPDEYFFCPTLGCQAVHRVREMGINIKCTPCGAELCTSCKSLAHIGTACPVTN</sequence>
<feature type="compositionally biased region" description="Polar residues" evidence="9">
    <location>
        <begin position="331"/>
        <end position="350"/>
    </location>
</feature>
<dbReference type="SUPFAM" id="SSF54928">
    <property type="entry name" value="RNA-binding domain, RBD"/>
    <property type="match status" value="1"/>
</dbReference>
<dbReference type="PROSITE" id="PS51873">
    <property type="entry name" value="TRIAD"/>
    <property type="match status" value="1"/>
</dbReference>
<dbReference type="InterPro" id="IPR017907">
    <property type="entry name" value="Znf_RING_CS"/>
</dbReference>
<feature type="domain" description="C3H1-type" evidence="12">
    <location>
        <begin position="423"/>
        <end position="450"/>
    </location>
</feature>
<dbReference type="PROSITE" id="PS50103">
    <property type="entry name" value="ZF_C3H1"/>
    <property type="match status" value="7"/>
</dbReference>
<keyword evidence="3" id="KW-0677">Repeat</keyword>
<accession>A0A0D2NXX3</accession>
<evidence type="ECO:0000313" key="14">
    <source>
        <dbReference type="EMBL" id="KJA23594.1"/>
    </source>
</evidence>
<gene>
    <name evidence="14" type="ORF">HYPSUDRAFT_201311</name>
</gene>
<protein>
    <submittedName>
        <fullName evidence="14">Uncharacterized protein</fullName>
    </submittedName>
</protein>
<evidence type="ECO:0000313" key="15">
    <source>
        <dbReference type="Proteomes" id="UP000054270"/>
    </source>
</evidence>
<dbReference type="PANTHER" id="PTHR12547">
    <property type="entry name" value="CCCH ZINC FINGER/TIS11-RELATED"/>
    <property type="match status" value="1"/>
</dbReference>
<dbReference type="Pfam" id="PF01485">
    <property type="entry name" value="IBR"/>
    <property type="match status" value="1"/>
</dbReference>
<feature type="compositionally biased region" description="Basic residues" evidence="9">
    <location>
        <begin position="98"/>
        <end position="108"/>
    </location>
</feature>
<keyword evidence="15" id="KW-1185">Reference proteome</keyword>
<feature type="region of interest" description="Disordered" evidence="9">
    <location>
        <begin position="230"/>
        <end position="250"/>
    </location>
</feature>
<feature type="region of interest" description="Disordered" evidence="9">
    <location>
        <begin position="821"/>
        <end position="865"/>
    </location>
</feature>
<dbReference type="Gene3D" id="3.30.40.10">
    <property type="entry name" value="Zinc/RING finger domain, C3HC4 (zinc finger)"/>
    <property type="match status" value="1"/>
</dbReference>
<dbReference type="InterPro" id="IPR036855">
    <property type="entry name" value="Znf_CCCH_sf"/>
</dbReference>
<feature type="domain" description="RING-type" evidence="10">
    <location>
        <begin position="1365"/>
        <end position="1403"/>
    </location>
</feature>
<feature type="region of interest" description="Disordered" evidence="9">
    <location>
        <begin position="487"/>
        <end position="518"/>
    </location>
</feature>
<dbReference type="InterPro" id="IPR013083">
    <property type="entry name" value="Znf_RING/FYVE/PHD"/>
</dbReference>
<feature type="region of interest" description="Disordered" evidence="9">
    <location>
        <begin position="58"/>
        <end position="118"/>
    </location>
</feature>
<feature type="region of interest" description="Disordered" evidence="9">
    <location>
        <begin position="725"/>
        <end position="787"/>
    </location>
</feature>
<feature type="domain" description="C3H1-type" evidence="12">
    <location>
        <begin position="589"/>
        <end position="612"/>
    </location>
</feature>
<proteinExistence type="predicted"/>
<feature type="compositionally biased region" description="Basic and acidic residues" evidence="9">
    <location>
        <begin position="608"/>
        <end position="635"/>
    </location>
</feature>
<feature type="zinc finger region" description="C3H1-type" evidence="8">
    <location>
        <begin position="38"/>
        <end position="65"/>
    </location>
</feature>
<dbReference type="InterPro" id="IPR035979">
    <property type="entry name" value="RBD_domain_sf"/>
</dbReference>
<evidence type="ECO:0000259" key="11">
    <source>
        <dbReference type="PROSITE" id="PS50102"/>
    </source>
</evidence>
<evidence type="ECO:0000256" key="3">
    <source>
        <dbReference type="ARBA" id="ARBA00022737"/>
    </source>
</evidence>
<feature type="domain" description="C3H1-type" evidence="12">
    <location>
        <begin position="790"/>
        <end position="818"/>
    </location>
</feature>
<dbReference type="Gene3D" id="3.30.70.330">
    <property type="match status" value="1"/>
</dbReference>
<feature type="zinc finger region" description="C3H1-type" evidence="8">
    <location>
        <begin position="790"/>
        <end position="818"/>
    </location>
</feature>
<dbReference type="EMBL" id="KN817542">
    <property type="protein sequence ID" value="KJA23594.1"/>
    <property type="molecule type" value="Genomic_DNA"/>
</dbReference>
<feature type="compositionally biased region" description="Basic and acidic residues" evidence="9">
    <location>
        <begin position="304"/>
        <end position="313"/>
    </location>
</feature>
<evidence type="ECO:0000256" key="9">
    <source>
        <dbReference type="SAM" id="MobiDB-lite"/>
    </source>
</evidence>
<evidence type="ECO:0000256" key="1">
    <source>
        <dbReference type="ARBA" id="ARBA00022679"/>
    </source>
</evidence>
<feature type="region of interest" description="Disordered" evidence="9">
    <location>
        <begin position="555"/>
        <end position="589"/>
    </location>
</feature>
<dbReference type="Gene3D" id="3.30.1370.210">
    <property type="match status" value="1"/>
</dbReference>
<keyword evidence="2 8" id="KW-0479">Metal-binding</keyword>
<name>A0A0D2NXX3_HYPSF</name>
<keyword evidence="4 8" id="KW-0863">Zinc-finger</keyword>
<feature type="domain" description="RRM" evidence="11">
    <location>
        <begin position="904"/>
        <end position="979"/>
    </location>
</feature>
<dbReference type="CDD" id="cd16449">
    <property type="entry name" value="RING-HC"/>
    <property type="match status" value="1"/>
</dbReference>
<feature type="domain" description="C3H1-type" evidence="12">
    <location>
        <begin position="713"/>
        <end position="735"/>
    </location>
</feature>
<dbReference type="Gene3D" id="4.10.1000.10">
    <property type="entry name" value="Zinc finger, CCCH-type"/>
    <property type="match status" value="2"/>
</dbReference>
<feature type="compositionally biased region" description="Basic and acidic residues" evidence="9">
    <location>
        <begin position="191"/>
        <end position="200"/>
    </location>
</feature>
<dbReference type="InterPro" id="IPR006058">
    <property type="entry name" value="2Fe2S_fd_BS"/>
</dbReference>
<dbReference type="PROSITE" id="PS00197">
    <property type="entry name" value="2FE2S_FER_1"/>
    <property type="match status" value="1"/>
</dbReference>
<dbReference type="InterPro" id="IPR012677">
    <property type="entry name" value="Nucleotide-bd_a/b_plait_sf"/>
</dbReference>
<dbReference type="SMART" id="SM00356">
    <property type="entry name" value="ZnF_C3H1"/>
    <property type="match status" value="7"/>
</dbReference>
<feature type="zinc finger region" description="C3H1-type" evidence="8">
    <location>
        <begin position="589"/>
        <end position="612"/>
    </location>
</feature>